<keyword evidence="1 2" id="KW-0238">DNA-binding</keyword>
<evidence type="ECO:0000259" key="3">
    <source>
        <dbReference type="PROSITE" id="PS51755"/>
    </source>
</evidence>
<evidence type="ECO:0000313" key="5">
    <source>
        <dbReference type="Proteomes" id="UP001597461"/>
    </source>
</evidence>
<comment type="caution">
    <text evidence="4">The sequence shown here is derived from an EMBL/GenBank/DDBJ whole genome shotgun (WGS) entry which is preliminary data.</text>
</comment>
<reference evidence="5" key="1">
    <citation type="journal article" date="2019" name="Int. J. Syst. Evol. Microbiol.">
        <title>The Global Catalogue of Microorganisms (GCM) 10K type strain sequencing project: providing services to taxonomists for standard genome sequencing and annotation.</title>
        <authorList>
            <consortium name="The Broad Institute Genomics Platform"/>
            <consortium name="The Broad Institute Genome Sequencing Center for Infectious Disease"/>
            <person name="Wu L."/>
            <person name="Ma J."/>
        </authorList>
    </citation>
    <scope>NUCLEOTIDE SEQUENCE [LARGE SCALE GENOMIC DNA]</scope>
    <source>
        <strain evidence="5">KCTC 42866</strain>
    </source>
</reference>
<dbReference type="Gene3D" id="1.10.10.10">
    <property type="entry name" value="Winged helix-like DNA-binding domain superfamily/Winged helix DNA-binding domain"/>
    <property type="match status" value="1"/>
</dbReference>
<proteinExistence type="predicted"/>
<dbReference type="SUPFAM" id="SSF46894">
    <property type="entry name" value="C-terminal effector domain of the bipartite response regulators"/>
    <property type="match status" value="1"/>
</dbReference>
<dbReference type="RefSeq" id="WP_379073547.1">
    <property type="nucleotide sequence ID" value="NZ_JBHULL010000001.1"/>
</dbReference>
<evidence type="ECO:0000256" key="2">
    <source>
        <dbReference type="PROSITE-ProRule" id="PRU01091"/>
    </source>
</evidence>
<gene>
    <name evidence="4" type="ORF">ACFSR6_00120</name>
</gene>
<dbReference type="InterPro" id="IPR016032">
    <property type="entry name" value="Sig_transdc_resp-reg_C-effctor"/>
</dbReference>
<keyword evidence="5" id="KW-1185">Reference proteome</keyword>
<dbReference type="PROSITE" id="PS51755">
    <property type="entry name" value="OMPR_PHOB"/>
    <property type="match status" value="1"/>
</dbReference>
<sequence length="62" mass="7428">MLLEHKNRLLDRRFALLKIWGDDSLFHSCTMDVYITRLRKYLKYDPAIQILNISGKGYKLLE</sequence>
<feature type="DNA-binding region" description="OmpR/PhoB-type" evidence="2">
    <location>
        <begin position="1"/>
        <end position="62"/>
    </location>
</feature>
<dbReference type="InterPro" id="IPR001867">
    <property type="entry name" value="OmpR/PhoB-type_DNA-bd"/>
</dbReference>
<dbReference type="Pfam" id="PF00486">
    <property type="entry name" value="Trans_reg_C"/>
    <property type="match status" value="1"/>
</dbReference>
<accession>A0ABW5MCF9</accession>
<evidence type="ECO:0000313" key="4">
    <source>
        <dbReference type="EMBL" id="MFD2580874.1"/>
    </source>
</evidence>
<protein>
    <submittedName>
        <fullName evidence="4">Winged helix-turn-helix domain-containing protein</fullName>
    </submittedName>
</protein>
<organism evidence="4 5">
    <name type="scientific">Pedobacter vanadiisoli</name>
    <dbReference type="NCBI Taxonomy" id="1761975"/>
    <lineage>
        <taxon>Bacteria</taxon>
        <taxon>Pseudomonadati</taxon>
        <taxon>Bacteroidota</taxon>
        <taxon>Sphingobacteriia</taxon>
        <taxon>Sphingobacteriales</taxon>
        <taxon>Sphingobacteriaceae</taxon>
        <taxon>Pedobacter</taxon>
    </lineage>
</organism>
<dbReference type="EMBL" id="JBHULL010000001">
    <property type="protein sequence ID" value="MFD2580874.1"/>
    <property type="molecule type" value="Genomic_DNA"/>
</dbReference>
<name>A0ABW5MCF9_9SPHI</name>
<dbReference type="InterPro" id="IPR036388">
    <property type="entry name" value="WH-like_DNA-bd_sf"/>
</dbReference>
<dbReference type="Proteomes" id="UP001597461">
    <property type="component" value="Unassembled WGS sequence"/>
</dbReference>
<evidence type="ECO:0000256" key="1">
    <source>
        <dbReference type="ARBA" id="ARBA00023125"/>
    </source>
</evidence>
<feature type="domain" description="OmpR/PhoB-type" evidence="3">
    <location>
        <begin position="1"/>
        <end position="62"/>
    </location>
</feature>